<name>A0AAV0VK26_9HEMI</name>
<dbReference type="AlphaFoldDB" id="A0AAV0VK26"/>
<keyword evidence="2" id="KW-1185">Reference proteome</keyword>
<gene>
    <name evidence="1" type="ORF">MEUPH1_LOCUS1213</name>
</gene>
<reference evidence="1 2" key="1">
    <citation type="submission" date="2023-01" db="EMBL/GenBank/DDBJ databases">
        <authorList>
            <person name="Whitehead M."/>
        </authorList>
    </citation>
    <scope>NUCLEOTIDE SEQUENCE [LARGE SCALE GENOMIC DNA]</scope>
</reference>
<accession>A0AAV0VK26</accession>
<dbReference type="Proteomes" id="UP001160148">
    <property type="component" value="Unassembled WGS sequence"/>
</dbReference>
<comment type="caution">
    <text evidence="1">The sequence shown here is derived from an EMBL/GenBank/DDBJ whole genome shotgun (WGS) entry which is preliminary data.</text>
</comment>
<sequence>MIFTRKSSPIRFNYIVSGYSLVPLNKSVNDLGFVFDPKLNPSLHIEQVCCKPLKTLGFVKRVATEIKLVSPLKALYCSLVRPILEYGSVICDPQTACNSVMLERVQ</sequence>
<protein>
    <submittedName>
        <fullName evidence="1">Uncharacterized protein</fullName>
    </submittedName>
</protein>
<dbReference type="EMBL" id="CARXXK010000001">
    <property type="protein sequence ID" value="CAI6344029.1"/>
    <property type="molecule type" value="Genomic_DNA"/>
</dbReference>
<evidence type="ECO:0000313" key="1">
    <source>
        <dbReference type="EMBL" id="CAI6344029.1"/>
    </source>
</evidence>
<proteinExistence type="predicted"/>
<evidence type="ECO:0000313" key="2">
    <source>
        <dbReference type="Proteomes" id="UP001160148"/>
    </source>
</evidence>
<organism evidence="1 2">
    <name type="scientific">Macrosiphum euphorbiae</name>
    <name type="common">potato aphid</name>
    <dbReference type="NCBI Taxonomy" id="13131"/>
    <lineage>
        <taxon>Eukaryota</taxon>
        <taxon>Metazoa</taxon>
        <taxon>Ecdysozoa</taxon>
        <taxon>Arthropoda</taxon>
        <taxon>Hexapoda</taxon>
        <taxon>Insecta</taxon>
        <taxon>Pterygota</taxon>
        <taxon>Neoptera</taxon>
        <taxon>Paraneoptera</taxon>
        <taxon>Hemiptera</taxon>
        <taxon>Sternorrhyncha</taxon>
        <taxon>Aphidomorpha</taxon>
        <taxon>Aphidoidea</taxon>
        <taxon>Aphididae</taxon>
        <taxon>Macrosiphini</taxon>
        <taxon>Macrosiphum</taxon>
    </lineage>
</organism>